<dbReference type="AlphaFoldDB" id="A0AAI8YCR8"/>
<proteinExistence type="predicted"/>
<dbReference type="GO" id="GO:0016020">
    <property type="term" value="C:membrane"/>
    <property type="evidence" value="ECO:0007669"/>
    <property type="project" value="UniProtKB-SubCell"/>
</dbReference>
<organism evidence="7 8">
    <name type="scientific">Anthostomella pinea</name>
    <dbReference type="NCBI Taxonomy" id="933095"/>
    <lineage>
        <taxon>Eukaryota</taxon>
        <taxon>Fungi</taxon>
        <taxon>Dikarya</taxon>
        <taxon>Ascomycota</taxon>
        <taxon>Pezizomycotina</taxon>
        <taxon>Sordariomycetes</taxon>
        <taxon>Xylariomycetidae</taxon>
        <taxon>Xylariales</taxon>
        <taxon>Xylariaceae</taxon>
        <taxon>Anthostomella</taxon>
    </lineage>
</organism>
<reference evidence="7" key="1">
    <citation type="submission" date="2023-10" db="EMBL/GenBank/DDBJ databases">
        <authorList>
            <person name="Hackl T."/>
        </authorList>
    </citation>
    <scope>NUCLEOTIDE SEQUENCE</scope>
</reference>
<keyword evidence="3 6" id="KW-1133">Transmembrane helix</keyword>
<evidence type="ECO:0000256" key="3">
    <source>
        <dbReference type="ARBA" id="ARBA00022989"/>
    </source>
</evidence>
<sequence length="343" mass="34645">MTTTARANLGPLTAPFTYPASCTVAVQACSTCGTFWQAQTCSDNAANTQGVQDNAACWPPRDNAAIATEVAFGGWGFYSPGLSCPVGFATACSATANVAGGTSFQFPLEAGETGVGCCPTGYSCSYKEAEGRGQTCYSVAAGSSFAAASCSSGKTIDSRYYDLPATVTFTDTAGDSSVTAISTVIVFAPLFQLVHQGAADMTQTSSQSSSATQSAVLTFSSSTGGSSASSSTSSTASSQPSSSSASIATTGLSTGAKAGIGIGVGIGALILLAAAAALIVRRRKRKGAAHESEIMTSEPKHPHPLYPQLVPQHVHQTPAVELETPATATEIGSSYHQVPELPS</sequence>
<evidence type="ECO:0000256" key="6">
    <source>
        <dbReference type="SAM" id="Phobius"/>
    </source>
</evidence>
<accession>A0AAI8YCR8</accession>
<evidence type="ECO:0000313" key="7">
    <source>
        <dbReference type="EMBL" id="CAJ2502484.1"/>
    </source>
</evidence>
<comment type="caution">
    <text evidence="7">The sequence shown here is derived from an EMBL/GenBank/DDBJ whole genome shotgun (WGS) entry which is preliminary data.</text>
</comment>
<evidence type="ECO:0000313" key="8">
    <source>
        <dbReference type="Proteomes" id="UP001295740"/>
    </source>
</evidence>
<keyword evidence="2 6" id="KW-0812">Transmembrane</keyword>
<protein>
    <submittedName>
        <fullName evidence="7">Uu.00g098780.m01.CDS01</fullName>
    </submittedName>
</protein>
<feature type="transmembrane region" description="Helical" evidence="6">
    <location>
        <begin position="258"/>
        <end position="280"/>
    </location>
</feature>
<gene>
    <name evidence="7" type="ORF">KHLLAP_LOCUS2952</name>
</gene>
<comment type="subcellular location">
    <subcellularLocation>
        <location evidence="1">Membrane</location>
        <topology evidence="1">Single-pass membrane protein</topology>
    </subcellularLocation>
</comment>
<dbReference type="InterPro" id="IPR051694">
    <property type="entry name" value="Immunoregulatory_rcpt-like"/>
</dbReference>
<feature type="region of interest" description="Disordered" evidence="5">
    <location>
        <begin position="224"/>
        <end position="247"/>
    </location>
</feature>
<evidence type="ECO:0000256" key="1">
    <source>
        <dbReference type="ARBA" id="ARBA00004167"/>
    </source>
</evidence>
<evidence type="ECO:0000256" key="2">
    <source>
        <dbReference type="ARBA" id="ARBA00022692"/>
    </source>
</evidence>
<dbReference type="Proteomes" id="UP001295740">
    <property type="component" value="Unassembled WGS sequence"/>
</dbReference>
<evidence type="ECO:0000256" key="4">
    <source>
        <dbReference type="ARBA" id="ARBA00023136"/>
    </source>
</evidence>
<dbReference type="GO" id="GO:0071944">
    <property type="term" value="C:cell periphery"/>
    <property type="evidence" value="ECO:0007669"/>
    <property type="project" value="UniProtKB-ARBA"/>
</dbReference>
<name>A0AAI8YCR8_9PEZI</name>
<dbReference type="PANTHER" id="PTHR15549">
    <property type="entry name" value="PAIRED IMMUNOGLOBULIN-LIKE TYPE 2 RECEPTOR"/>
    <property type="match status" value="1"/>
</dbReference>
<dbReference type="EMBL" id="CAUWAG010000004">
    <property type="protein sequence ID" value="CAJ2502484.1"/>
    <property type="molecule type" value="Genomic_DNA"/>
</dbReference>
<keyword evidence="8" id="KW-1185">Reference proteome</keyword>
<evidence type="ECO:0000256" key="5">
    <source>
        <dbReference type="SAM" id="MobiDB-lite"/>
    </source>
</evidence>
<dbReference type="PROSITE" id="PS51257">
    <property type="entry name" value="PROKAR_LIPOPROTEIN"/>
    <property type="match status" value="1"/>
</dbReference>
<keyword evidence="4 6" id="KW-0472">Membrane</keyword>